<dbReference type="PANTHER" id="PTHR23129">
    <property type="entry name" value="ACYL-COENZYME A DIPHOSPHATASE FITM2"/>
    <property type="match status" value="1"/>
</dbReference>
<comment type="catalytic activity">
    <reaction evidence="8">
        <text>(5Z,8Z,11Z,14Z)-eicosatetraenoyl-CoA + H2O = S-(5Z,8Z,11Z,14Z-eicosatetraenoyl)-4'-phosphopantetheine + adenosine 3',5'-bisphosphate + 2 H(+)</text>
        <dbReference type="Rhea" id="RHEA:65568"/>
        <dbReference type="ChEBI" id="CHEBI:15377"/>
        <dbReference type="ChEBI" id="CHEBI:15378"/>
        <dbReference type="ChEBI" id="CHEBI:57368"/>
        <dbReference type="ChEBI" id="CHEBI:58343"/>
        <dbReference type="ChEBI" id="CHEBI:156554"/>
    </reaction>
</comment>
<evidence type="ECO:0000256" key="9">
    <source>
        <dbReference type="SAM" id="Phobius"/>
    </source>
</evidence>
<comment type="caution">
    <text evidence="10">The sequence shown here is derived from an EMBL/GenBank/DDBJ whole genome shotgun (WGS) entry which is preliminary data.</text>
</comment>
<keyword evidence="2 8" id="KW-0812">Transmembrane</keyword>
<keyword evidence="8" id="KW-0594">Phospholipid biosynthesis</keyword>
<dbReference type="PANTHER" id="PTHR23129:SF0">
    <property type="entry name" value="ACYL-COENZYME A DIPHOSPHATASE FITM2"/>
    <property type="match status" value="1"/>
</dbReference>
<dbReference type="EMBL" id="JBEVYD010000004">
    <property type="protein sequence ID" value="KAL3233918.1"/>
    <property type="molecule type" value="Genomic_DNA"/>
</dbReference>
<evidence type="ECO:0000313" key="11">
    <source>
        <dbReference type="Proteomes" id="UP001623330"/>
    </source>
</evidence>
<keyword evidence="8" id="KW-0444">Lipid biosynthesis</keyword>
<feature type="transmembrane region" description="Helical" evidence="9">
    <location>
        <begin position="51"/>
        <end position="70"/>
    </location>
</feature>
<protein>
    <recommendedName>
        <fullName evidence="8">Acyl-coenzyme A diphosphatase YFT2</fullName>
        <ecNumber evidence="8">3.6.1.-</ecNumber>
    </recommendedName>
    <alternativeName>
        <fullName evidence="8">FIT family protein YFT2</fullName>
    </alternativeName>
</protein>
<keyword evidence="8" id="KW-1208">Phospholipid metabolism</keyword>
<comment type="function">
    <text evidence="8">Fatty acyl-coenzyme A (CoA) diphosphatase that hydrolyzes fatty acyl-CoA to yield acyl-4'-phosphopantetheine and adenosine 3',5'-bisphosphate. Preferentially hydrolyzes unsaturated long-chain acyl-CoA substrates in the endoplasmic reticulum (ER) lumen. This catalytic activity is required for maintaining ER structure and for lipid droplets (LDs) biogenesis, which are lipid storage organelles involved in maintaining lipid and energy homeostasis. May directly bind to diacylglycerol (DAGs) and triacylglycerol, which is also important for LD biogenesis. May support directional budding of nacent LDs from the ER into the cytosol by reducing DAG levels at sites of LD formation. May play a role in the regulation of cell morphology and cytoskeletal organization). Involved in phospholipid biosynthesis.</text>
</comment>
<evidence type="ECO:0000256" key="3">
    <source>
        <dbReference type="ARBA" id="ARBA00022801"/>
    </source>
</evidence>
<comment type="catalytic activity">
    <reaction evidence="8">
        <text>(9Z)-octadecenoyl-CoA + H2O = S-(9Z-octadecenoyl)-4'-phosphopantetheine + adenosine 3',5'-bisphosphate + 2 H(+)</text>
        <dbReference type="Rhea" id="RHEA:65564"/>
        <dbReference type="ChEBI" id="CHEBI:15377"/>
        <dbReference type="ChEBI" id="CHEBI:15378"/>
        <dbReference type="ChEBI" id="CHEBI:57387"/>
        <dbReference type="ChEBI" id="CHEBI:58343"/>
        <dbReference type="ChEBI" id="CHEBI:156553"/>
    </reaction>
</comment>
<keyword evidence="11" id="KW-1185">Reference proteome</keyword>
<evidence type="ECO:0000256" key="1">
    <source>
        <dbReference type="ARBA" id="ARBA00004477"/>
    </source>
</evidence>
<sequence>MFIPTPKQVGIIYPIELIVGCFISFLISSETKEYHTKNYYLLRSGNIFNKVFAYNGNLIWLLLFICIALIQYQLRTNEDPLLPAERRVLTVTRKHKLQIVKEYFAKFIIKLFLLDLVFLFIDGVFLLTGGSCTVPNRSISAEKCKKLGGRWNGGFDISGHFCFLINISMILWLELSSIGDYLKAQTGVNTFKRVHSYLISVILAVLCIWASLLLVTSIYYHTLPEKIIGCCLGYLCPIVMYYLIPANDDLKKFFYAYTDR</sequence>
<keyword evidence="7 8" id="KW-0472">Membrane</keyword>
<evidence type="ECO:0000313" key="10">
    <source>
        <dbReference type="EMBL" id="KAL3233918.1"/>
    </source>
</evidence>
<comment type="catalytic activity">
    <reaction evidence="8">
        <text>an acyl-CoA + H2O = an acyl-4'-phosphopantetheine + adenosine 3',5'-bisphosphate + 2 H(+)</text>
        <dbReference type="Rhea" id="RHEA:50044"/>
        <dbReference type="ChEBI" id="CHEBI:15377"/>
        <dbReference type="ChEBI" id="CHEBI:15378"/>
        <dbReference type="ChEBI" id="CHEBI:58342"/>
        <dbReference type="ChEBI" id="CHEBI:58343"/>
        <dbReference type="ChEBI" id="CHEBI:132023"/>
    </reaction>
</comment>
<gene>
    <name evidence="8" type="primary">YFT2</name>
    <name evidence="8" type="synonym">FIT2A</name>
    <name evidence="10" type="ORF">RNJ44_03958</name>
</gene>
<proteinExistence type="inferred from homology"/>
<reference evidence="10 11" key="1">
    <citation type="submission" date="2024-05" db="EMBL/GenBank/DDBJ databases">
        <title>Long read based assembly of the Candida bracarensis genome reveals expanded adhesin content.</title>
        <authorList>
            <person name="Marcet-Houben M."/>
            <person name="Ksiezopolska E."/>
            <person name="Gabaldon T."/>
        </authorList>
    </citation>
    <scope>NUCLEOTIDE SEQUENCE [LARGE SCALE GENOMIC DNA]</scope>
    <source>
        <strain evidence="10 11">CBM6</strain>
    </source>
</reference>
<dbReference type="HAMAP" id="MF_03232">
    <property type="entry name" value="YFT2"/>
    <property type="match status" value="1"/>
</dbReference>
<keyword evidence="5 8" id="KW-1133">Transmembrane helix</keyword>
<accession>A0ABR4NYU2</accession>
<comment type="catalytic activity">
    <reaction evidence="8">
        <text>hexadecanoyl-CoA + H2O = S-hexadecanoyl-4'-phosphopantetheine + adenosine 3',5'-bisphosphate + 2 H(+)</text>
        <dbReference type="Rhea" id="RHEA:50032"/>
        <dbReference type="ChEBI" id="CHEBI:15377"/>
        <dbReference type="ChEBI" id="CHEBI:15378"/>
        <dbReference type="ChEBI" id="CHEBI:57379"/>
        <dbReference type="ChEBI" id="CHEBI:58343"/>
        <dbReference type="ChEBI" id="CHEBI:132018"/>
    </reaction>
</comment>
<dbReference type="Proteomes" id="UP001623330">
    <property type="component" value="Unassembled WGS sequence"/>
</dbReference>
<keyword evidence="3 8" id="KW-0378">Hydrolase</keyword>
<evidence type="ECO:0000256" key="4">
    <source>
        <dbReference type="ARBA" id="ARBA00022824"/>
    </source>
</evidence>
<feature type="active site" evidence="8">
    <location>
        <position position="160"/>
    </location>
</feature>
<keyword evidence="6" id="KW-0443">Lipid metabolism</keyword>
<comment type="subcellular location">
    <subcellularLocation>
        <location evidence="1 8">Endoplasmic reticulum membrane</location>
        <topology evidence="1 8">Multi-pass membrane protein</topology>
    </subcellularLocation>
</comment>
<evidence type="ECO:0000256" key="6">
    <source>
        <dbReference type="ARBA" id="ARBA00023098"/>
    </source>
</evidence>
<dbReference type="InterPro" id="IPR046398">
    <property type="entry name" value="YFT2"/>
</dbReference>
<evidence type="ECO:0000256" key="2">
    <source>
        <dbReference type="ARBA" id="ARBA00022692"/>
    </source>
</evidence>
<feature type="active site" evidence="8">
    <location>
        <position position="221"/>
    </location>
</feature>
<dbReference type="EC" id="3.6.1.-" evidence="8"/>
<keyword evidence="4 8" id="KW-0256">Endoplasmic reticulum</keyword>
<feature type="transmembrane region" description="Helical" evidence="9">
    <location>
        <begin position="103"/>
        <end position="121"/>
    </location>
</feature>
<feature type="transmembrane region" description="Helical" evidence="9">
    <location>
        <begin position="226"/>
        <end position="244"/>
    </location>
</feature>
<evidence type="ECO:0000256" key="7">
    <source>
        <dbReference type="ARBA" id="ARBA00023136"/>
    </source>
</evidence>
<dbReference type="InterPro" id="IPR019388">
    <property type="entry name" value="FIT"/>
</dbReference>
<feature type="transmembrane region" description="Helical" evidence="9">
    <location>
        <begin position="196"/>
        <end position="220"/>
    </location>
</feature>
<dbReference type="Pfam" id="PF10261">
    <property type="entry name" value="FIT"/>
    <property type="match status" value="2"/>
</dbReference>
<evidence type="ECO:0000256" key="5">
    <source>
        <dbReference type="ARBA" id="ARBA00022989"/>
    </source>
</evidence>
<evidence type="ECO:0000256" key="8">
    <source>
        <dbReference type="HAMAP-Rule" id="MF_03232"/>
    </source>
</evidence>
<organism evidence="10 11">
    <name type="scientific">Nakaseomyces bracarensis</name>
    <dbReference type="NCBI Taxonomy" id="273131"/>
    <lineage>
        <taxon>Eukaryota</taxon>
        <taxon>Fungi</taxon>
        <taxon>Dikarya</taxon>
        <taxon>Ascomycota</taxon>
        <taxon>Saccharomycotina</taxon>
        <taxon>Saccharomycetes</taxon>
        <taxon>Saccharomycetales</taxon>
        <taxon>Saccharomycetaceae</taxon>
        <taxon>Nakaseomyces</taxon>
    </lineage>
</organism>
<name>A0ABR4NYU2_9SACH</name>
<feature type="transmembrane region" description="Helical" evidence="9">
    <location>
        <begin position="12"/>
        <end position="31"/>
    </location>
</feature>
<feature type="transmembrane region" description="Helical" evidence="9">
    <location>
        <begin position="157"/>
        <end position="175"/>
    </location>
</feature>
<comment type="similarity">
    <text evidence="8">Belongs to the FIT family. Yeast FIT2A/YFT2 subfamily.</text>
</comment>